<organism evidence="2">
    <name type="scientific">Dissoconium aciculare CBS 342.82</name>
    <dbReference type="NCBI Taxonomy" id="1314786"/>
    <lineage>
        <taxon>Eukaryota</taxon>
        <taxon>Fungi</taxon>
        <taxon>Dikarya</taxon>
        <taxon>Ascomycota</taxon>
        <taxon>Pezizomycotina</taxon>
        <taxon>Dothideomycetes</taxon>
        <taxon>Dothideomycetidae</taxon>
        <taxon>Mycosphaerellales</taxon>
        <taxon>Dissoconiaceae</taxon>
        <taxon>Dissoconium</taxon>
    </lineage>
</organism>
<gene>
    <name evidence="2" type="ORF">K489DRAFT_378469</name>
</gene>
<keyword evidence="1" id="KW-1185">Reference proteome</keyword>
<reference evidence="2" key="2">
    <citation type="submission" date="2020-04" db="EMBL/GenBank/DDBJ databases">
        <authorList>
            <consortium name="NCBI Genome Project"/>
        </authorList>
    </citation>
    <scope>NUCLEOTIDE SEQUENCE</scope>
    <source>
        <strain evidence="2">CBS 342.82</strain>
    </source>
</reference>
<accession>A0A6J3M7V1</accession>
<protein>
    <submittedName>
        <fullName evidence="2">Uncharacterized protein</fullName>
    </submittedName>
</protein>
<dbReference type="Proteomes" id="UP000504637">
    <property type="component" value="Unplaced"/>
</dbReference>
<dbReference type="AlphaFoldDB" id="A0A6J3M7V1"/>
<evidence type="ECO:0000313" key="1">
    <source>
        <dbReference type="Proteomes" id="UP000504637"/>
    </source>
</evidence>
<name>A0A6J3M7V1_9PEZI</name>
<sequence>MDGHDHPSTGCRPRLGDYDVQYTPNRSVFAIGLPLASLYLDVAHVHALSIARSPAHRVLHKEKRPRVP</sequence>
<dbReference type="RefSeq" id="XP_033461111.1">
    <property type="nucleotide sequence ID" value="XM_033604413.1"/>
</dbReference>
<reference evidence="2" key="1">
    <citation type="submission" date="2020-01" db="EMBL/GenBank/DDBJ databases">
        <authorList>
            <consortium name="DOE Joint Genome Institute"/>
            <person name="Haridas S."/>
            <person name="Albert R."/>
            <person name="Binder M."/>
            <person name="Bloem J."/>
            <person name="Labutti K."/>
            <person name="Salamov A."/>
            <person name="Andreopoulos B."/>
            <person name="Baker S.E."/>
            <person name="Barry K."/>
            <person name="Bills G."/>
            <person name="Bluhm B.H."/>
            <person name="Cannon C."/>
            <person name="Castanera R."/>
            <person name="Culley D.E."/>
            <person name="Daum C."/>
            <person name="Ezra D."/>
            <person name="Gonzalez J.B."/>
            <person name="Henrissat B."/>
            <person name="Kuo A."/>
            <person name="Liang C."/>
            <person name="Lipzen A."/>
            <person name="Lutzoni F."/>
            <person name="Magnuson J."/>
            <person name="Mondo S."/>
            <person name="Nolan M."/>
            <person name="Ohm R."/>
            <person name="Pangilinan J."/>
            <person name="Park H.-J."/>
            <person name="Ramirez L."/>
            <person name="Alfaro M."/>
            <person name="Sun H."/>
            <person name="Tritt A."/>
            <person name="Yoshinaga Y."/>
            <person name="Zwiers L.-H."/>
            <person name="Turgeon B.G."/>
            <person name="Goodwin S.B."/>
            <person name="Spatafora J.W."/>
            <person name="Crous P.W."/>
            <person name="Grigoriev I.V."/>
        </authorList>
    </citation>
    <scope>NUCLEOTIDE SEQUENCE</scope>
    <source>
        <strain evidence="2">CBS 342.82</strain>
    </source>
</reference>
<reference evidence="2" key="3">
    <citation type="submission" date="2025-08" db="UniProtKB">
        <authorList>
            <consortium name="RefSeq"/>
        </authorList>
    </citation>
    <scope>IDENTIFICATION</scope>
    <source>
        <strain evidence="2">CBS 342.82</strain>
    </source>
</reference>
<dbReference type="GeneID" id="54362213"/>
<proteinExistence type="predicted"/>
<evidence type="ECO:0000313" key="2">
    <source>
        <dbReference type="RefSeq" id="XP_033461111.1"/>
    </source>
</evidence>